<dbReference type="CDD" id="cd01127">
    <property type="entry name" value="TrwB_TraG_TraD_VirD4"/>
    <property type="match status" value="1"/>
</dbReference>
<protein>
    <recommendedName>
        <fullName evidence="5">FtsK domain-containing protein</fullName>
    </recommendedName>
</protein>
<dbReference type="PANTHER" id="PTHR22683">
    <property type="entry name" value="SPORULATION PROTEIN RELATED"/>
    <property type="match status" value="1"/>
</dbReference>
<evidence type="ECO:0000313" key="6">
    <source>
        <dbReference type="EMBL" id="MDX8420274.1"/>
    </source>
</evidence>
<evidence type="ECO:0000259" key="5">
    <source>
        <dbReference type="PROSITE" id="PS50901"/>
    </source>
</evidence>
<dbReference type="AlphaFoldDB" id="A0AB35U613"/>
<dbReference type="EMBL" id="JALBUR010000029">
    <property type="protein sequence ID" value="MDX8420274.1"/>
    <property type="molecule type" value="Genomic_DNA"/>
</dbReference>
<dbReference type="SUPFAM" id="SSF52540">
    <property type="entry name" value="P-loop containing nucleoside triphosphate hydrolases"/>
    <property type="match status" value="1"/>
</dbReference>
<feature type="binding site" evidence="3">
    <location>
        <begin position="613"/>
        <end position="620"/>
    </location>
    <ligand>
        <name>ATP</name>
        <dbReference type="ChEBI" id="CHEBI:30616"/>
    </ligand>
</feature>
<dbReference type="CDD" id="cd00060">
    <property type="entry name" value="FHA"/>
    <property type="match status" value="1"/>
</dbReference>
<dbReference type="PANTHER" id="PTHR22683:SF1">
    <property type="entry name" value="TYPE VII SECRETION SYSTEM PROTEIN ESSC"/>
    <property type="match status" value="1"/>
</dbReference>
<feature type="transmembrane region" description="Helical" evidence="4">
    <location>
        <begin position="264"/>
        <end position="288"/>
    </location>
</feature>
<dbReference type="RefSeq" id="WP_370596452.1">
    <property type="nucleotide sequence ID" value="NZ_JALBUR010000029.1"/>
</dbReference>
<keyword evidence="2 3" id="KW-0067">ATP-binding</keyword>
<proteinExistence type="predicted"/>
<feature type="domain" description="FtsK" evidence="5">
    <location>
        <begin position="593"/>
        <end position="798"/>
    </location>
</feature>
<keyword evidence="1 3" id="KW-0547">Nucleotide-binding</keyword>
<keyword evidence="4" id="KW-1133">Transmembrane helix</keyword>
<reference evidence="6 7" key="1">
    <citation type="submission" date="2022-03" db="EMBL/GenBank/DDBJ databases">
        <title>Novel taxa within the pig intestine.</title>
        <authorList>
            <person name="Wylensek D."/>
            <person name="Bishof K."/>
            <person name="Afrizal A."/>
            <person name="Clavel T."/>
        </authorList>
    </citation>
    <scope>NUCLEOTIDE SEQUENCE [LARGE SCALE GENOMIC DNA]</scope>
    <source>
        <strain evidence="6 7">CLA-KB-P133</strain>
    </source>
</reference>
<keyword evidence="4" id="KW-0472">Membrane</keyword>
<organism evidence="6 7">
    <name type="scientific">Grylomicrobium aquisgranensis</name>
    <dbReference type="NCBI Taxonomy" id="2926318"/>
    <lineage>
        <taxon>Bacteria</taxon>
        <taxon>Bacillati</taxon>
        <taxon>Bacillota</taxon>
        <taxon>Erysipelotrichia</taxon>
        <taxon>Erysipelotrichales</taxon>
        <taxon>Erysipelotrichaceae</taxon>
        <taxon>Grylomicrobium</taxon>
    </lineage>
</organism>
<dbReference type="Pfam" id="PF01580">
    <property type="entry name" value="FtsK_SpoIIIE"/>
    <property type="match status" value="1"/>
</dbReference>
<dbReference type="GO" id="GO:0005524">
    <property type="term" value="F:ATP binding"/>
    <property type="evidence" value="ECO:0007669"/>
    <property type="project" value="UniProtKB-UniRule"/>
</dbReference>
<keyword evidence="7" id="KW-1185">Reference proteome</keyword>
<comment type="caution">
    <text evidence="6">The sequence shown here is derived from an EMBL/GenBank/DDBJ whole genome shotgun (WGS) entry which is preliminary data.</text>
</comment>
<evidence type="ECO:0000256" key="3">
    <source>
        <dbReference type="PROSITE-ProRule" id="PRU00289"/>
    </source>
</evidence>
<dbReference type="Gene3D" id="2.60.200.20">
    <property type="match status" value="1"/>
</dbReference>
<dbReference type="InterPro" id="IPR050206">
    <property type="entry name" value="FtsK/SpoIIIE/SftA"/>
</dbReference>
<name>A0AB35U613_9FIRM</name>
<evidence type="ECO:0000256" key="4">
    <source>
        <dbReference type="SAM" id="Phobius"/>
    </source>
</evidence>
<dbReference type="InterPro" id="IPR027417">
    <property type="entry name" value="P-loop_NTPase"/>
</dbReference>
<sequence>MIILQEENGRLSAMHSEGRSHPLQLFGRWILLWQLQDEEAMRLPADINEVIHEKLLHRRHLVFQYKEQTSSLSLYEGNGYGSYVKYALDNSIVTIGSAVENDVYLQDEHLLPSQFQIHLLTRKIYAADGTQKAFLNGRQMEREESFTDGMVMQILNLRIILSASFLMINQGPNIFCSLDAYHPDCHVHMIRDLQPLHFVRSVFPDTGMMCERIEAPRKQEIAAEEGRPLFLMMGPPLMMAVGAFTMGSLSAWNSYLDGRSWQQVLPMILLPGLMAVSTLLFTPLNRLYEIRKRKKQLKRCEEAYQSSCLTMIAQWEDQAQKYQNMCDALWPSPCYLHKDIDQLRHLSCLDPLDQRFWLVHCGMRENHVQCSEAAIQTALRQKIPNIPFVFSIDEGMTHIHDESPEKTIQNSILLQLMCRHSPKDLSLIFVLQHPDDFPSAMMIPHARYNGRRMIMSLETYESKGIQIEDNRTALIICFAQCEVSMQGKRMLVFSNVFQPEADRVLQYDNCRGQLIERCHQQVIPFVSPAWNGLDLLRMSSAMAWGNLTDNLQEKKTFLEIHGMQEVREADIVARWQNNHASRNLKAVIGSKGQRRIILDLHEHQDGPHGLIAGTTGSGKSELILTMLLSLAVTYSPQDVQIGIIDFKGNTIAQALTMPDGRLIPHVAGVLSNLEAHHAQRAIVSLQNECLNRQKLFVRLHEKTGENINDLDAYRMAWKPETNLPYLGHLVVVIDEFAQLKQEMPAFMDDLIAMARIGRSLGIHLILSTQKPAGVINDQIWANTRFKICLRVMDEQDSREIIKDPCAISLGLPGSFYLKRDQQLVKGQAGYVNGPCANTKDGIQQLSIFGNAVAESRHHPIVSERMLALSALAKAKKETGMQAEQLWLDEPGKLTACDIKGRHVIGILDDYWHRVHRPYLRQEMMAVFSEQAKSTDAFFELLVYKCCVDAGTEEIYVIAGKQDTGRYDKCRRLSGVIDCQDEDRLLLLHHHLEQNKTKAVLLLKDYRMLAAGSIKTQELLHRWIQHHAQMHLSLCIFASNASIVQYQDLLCFSQRIVLGCSSRQEAATIFEMPVGELPAKEGRAWVIDEDHLLQISWPQVDEHLHSDRNAPWLLPSMPAHIKPSLCHEKGIAIGISCKDYQWKLSPEDKLLIVTALSPDNAQNFLRALQQQKLTVAFGYKQLAGMIHGIVFVTLPEIVKCVPDMYTILFVGPGLKHQYTLHAKIEEDLRKEEGMLFRNGSYEKIRLIEADDEVQKEEADATADYRVSLCCNHAEMV</sequence>
<gene>
    <name evidence="6" type="ORF">MOZ60_09225</name>
</gene>
<keyword evidence="4" id="KW-0812">Transmembrane</keyword>
<dbReference type="Proteomes" id="UP001286174">
    <property type="component" value="Unassembled WGS sequence"/>
</dbReference>
<evidence type="ECO:0000256" key="2">
    <source>
        <dbReference type="ARBA" id="ARBA00022840"/>
    </source>
</evidence>
<accession>A0AB35U613</accession>
<evidence type="ECO:0000256" key="1">
    <source>
        <dbReference type="ARBA" id="ARBA00022741"/>
    </source>
</evidence>
<feature type="transmembrane region" description="Helical" evidence="4">
    <location>
        <begin position="229"/>
        <end position="252"/>
    </location>
</feature>
<dbReference type="InterPro" id="IPR002543">
    <property type="entry name" value="FtsK_dom"/>
</dbReference>
<dbReference type="GO" id="GO:0003677">
    <property type="term" value="F:DNA binding"/>
    <property type="evidence" value="ECO:0007669"/>
    <property type="project" value="InterPro"/>
</dbReference>
<evidence type="ECO:0000313" key="7">
    <source>
        <dbReference type="Proteomes" id="UP001286174"/>
    </source>
</evidence>
<dbReference type="Gene3D" id="3.40.50.300">
    <property type="entry name" value="P-loop containing nucleotide triphosphate hydrolases"/>
    <property type="match status" value="1"/>
</dbReference>
<dbReference type="PROSITE" id="PS50901">
    <property type="entry name" value="FTSK"/>
    <property type="match status" value="1"/>
</dbReference>